<dbReference type="PROSITE" id="PS50112">
    <property type="entry name" value="PAS"/>
    <property type="match status" value="1"/>
</dbReference>
<dbReference type="RefSeq" id="WP_188415836.1">
    <property type="nucleotide sequence ID" value="NZ_BMDO01000004.1"/>
</dbReference>
<name>A0A917J9S0_9SPHI</name>
<evidence type="ECO:0000256" key="10">
    <source>
        <dbReference type="ARBA" id="ARBA00068150"/>
    </source>
</evidence>
<dbReference type="SMART" id="SM00387">
    <property type="entry name" value="HATPase_c"/>
    <property type="match status" value="1"/>
</dbReference>
<feature type="modified residue" description="4-aspartylphosphate" evidence="11">
    <location>
        <position position="54"/>
    </location>
</feature>
<dbReference type="EC" id="2.7.13.3" evidence="2"/>
<dbReference type="InterPro" id="IPR011006">
    <property type="entry name" value="CheY-like_superfamily"/>
</dbReference>
<dbReference type="GO" id="GO:0006355">
    <property type="term" value="P:regulation of DNA-templated transcription"/>
    <property type="evidence" value="ECO:0007669"/>
    <property type="project" value="InterPro"/>
</dbReference>
<organism evidence="15 16">
    <name type="scientific">Mucilaginibacter galii</name>
    <dbReference type="NCBI Taxonomy" id="2005073"/>
    <lineage>
        <taxon>Bacteria</taxon>
        <taxon>Pseudomonadati</taxon>
        <taxon>Bacteroidota</taxon>
        <taxon>Sphingobacteriia</taxon>
        <taxon>Sphingobacteriales</taxon>
        <taxon>Sphingobacteriaceae</taxon>
        <taxon>Mucilaginibacter</taxon>
    </lineage>
</organism>
<feature type="domain" description="Histidine kinase" evidence="12">
    <location>
        <begin position="276"/>
        <end position="492"/>
    </location>
</feature>
<dbReference type="InterPro" id="IPR004358">
    <property type="entry name" value="Sig_transdc_His_kin-like_C"/>
</dbReference>
<dbReference type="Pfam" id="PF00512">
    <property type="entry name" value="HisKA"/>
    <property type="match status" value="1"/>
</dbReference>
<keyword evidence="5" id="KW-0547">Nucleotide-binding</keyword>
<protein>
    <recommendedName>
        <fullName evidence="10">Sensory/regulatory protein RpfC</fullName>
        <ecNumber evidence="2">2.7.13.3</ecNumber>
    </recommendedName>
</protein>
<dbReference type="SMART" id="SM00388">
    <property type="entry name" value="HisKA"/>
    <property type="match status" value="1"/>
</dbReference>
<dbReference type="SMART" id="SM00091">
    <property type="entry name" value="PAS"/>
    <property type="match status" value="1"/>
</dbReference>
<dbReference type="Gene3D" id="3.40.50.2300">
    <property type="match status" value="2"/>
</dbReference>
<reference evidence="15" key="2">
    <citation type="submission" date="2020-09" db="EMBL/GenBank/DDBJ databases">
        <authorList>
            <person name="Sun Q."/>
            <person name="Sedlacek I."/>
        </authorList>
    </citation>
    <scope>NUCLEOTIDE SEQUENCE</scope>
    <source>
        <strain evidence="15">CCM 8711</strain>
    </source>
</reference>
<evidence type="ECO:0000256" key="3">
    <source>
        <dbReference type="ARBA" id="ARBA00022553"/>
    </source>
</evidence>
<dbReference type="InterPro" id="IPR003594">
    <property type="entry name" value="HATPase_dom"/>
</dbReference>
<evidence type="ECO:0000256" key="1">
    <source>
        <dbReference type="ARBA" id="ARBA00000085"/>
    </source>
</evidence>
<dbReference type="InterPro" id="IPR001789">
    <property type="entry name" value="Sig_transdc_resp-reg_receiver"/>
</dbReference>
<dbReference type="InterPro" id="IPR000014">
    <property type="entry name" value="PAS"/>
</dbReference>
<evidence type="ECO:0000256" key="7">
    <source>
        <dbReference type="ARBA" id="ARBA00022840"/>
    </source>
</evidence>
<evidence type="ECO:0000259" key="12">
    <source>
        <dbReference type="PROSITE" id="PS50109"/>
    </source>
</evidence>
<proteinExistence type="predicted"/>
<evidence type="ECO:0000313" key="16">
    <source>
        <dbReference type="Proteomes" id="UP000662074"/>
    </source>
</evidence>
<keyword evidence="7" id="KW-0067">ATP-binding</keyword>
<dbReference type="InterPro" id="IPR035965">
    <property type="entry name" value="PAS-like_dom_sf"/>
</dbReference>
<evidence type="ECO:0000256" key="11">
    <source>
        <dbReference type="PROSITE-ProRule" id="PRU00169"/>
    </source>
</evidence>
<dbReference type="PANTHER" id="PTHR45339">
    <property type="entry name" value="HYBRID SIGNAL TRANSDUCTION HISTIDINE KINASE J"/>
    <property type="match status" value="1"/>
</dbReference>
<evidence type="ECO:0000256" key="8">
    <source>
        <dbReference type="ARBA" id="ARBA00023012"/>
    </source>
</evidence>
<gene>
    <name evidence="15" type="ORF">GCM10011425_17770</name>
</gene>
<dbReference type="GO" id="GO:0000155">
    <property type="term" value="F:phosphorelay sensor kinase activity"/>
    <property type="evidence" value="ECO:0007669"/>
    <property type="project" value="InterPro"/>
</dbReference>
<feature type="domain" description="Response regulatory" evidence="13">
    <location>
        <begin position="5"/>
        <end position="122"/>
    </location>
</feature>
<evidence type="ECO:0000259" key="14">
    <source>
        <dbReference type="PROSITE" id="PS50112"/>
    </source>
</evidence>
<dbReference type="Pfam" id="PF00072">
    <property type="entry name" value="Response_reg"/>
    <property type="match status" value="2"/>
</dbReference>
<dbReference type="PROSITE" id="PS50110">
    <property type="entry name" value="RESPONSE_REGULATORY"/>
    <property type="match status" value="2"/>
</dbReference>
<dbReference type="CDD" id="cd00082">
    <property type="entry name" value="HisKA"/>
    <property type="match status" value="1"/>
</dbReference>
<dbReference type="SUPFAM" id="SSF47384">
    <property type="entry name" value="Homodimeric domain of signal transducing histidine kinase"/>
    <property type="match status" value="1"/>
</dbReference>
<dbReference type="NCBIfam" id="TIGR00229">
    <property type="entry name" value="sensory_box"/>
    <property type="match status" value="1"/>
</dbReference>
<keyword evidence="3 11" id="KW-0597">Phosphoprotein</keyword>
<keyword evidence="8" id="KW-0902">Two-component regulatory system</keyword>
<reference evidence="15" key="1">
    <citation type="journal article" date="2014" name="Int. J. Syst. Evol. Microbiol.">
        <title>Complete genome sequence of Corynebacterium casei LMG S-19264T (=DSM 44701T), isolated from a smear-ripened cheese.</title>
        <authorList>
            <consortium name="US DOE Joint Genome Institute (JGI-PGF)"/>
            <person name="Walter F."/>
            <person name="Albersmeier A."/>
            <person name="Kalinowski J."/>
            <person name="Ruckert C."/>
        </authorList>
    </citation>
    <scope>NUCLEOTIDE SEQUENCE</scope>
    <source>
        <strain evidence="15">CCM 8711</strain>
    </source>
</reference>
<dbReference type="PRINTS" id="PR00344">
    <property type="entry name" value="BCTRLSENSOR"/>
</dbReference>
<dbReference type="CDD" id="cd16922">
    <property type="entry name" value="HATPase_EvgS-ArcB-TorS-like"/>
    <property type="match status" value="1"/>
</dbReference>
<dbReference type="SUPFAM" id="SSF52172">
    <property type="entry name" value="CheY-like"/>
    <property type="match status" value="2"/>
</dbReference>
<evidence type="ECO:0000256" key="9">
    <source>
        <dbReference type="ARBA" id="ARBA00064003"/>
    </source>
</evidence>
<feature type="domain" description="Response regulatory" evidence="13">
    <location>
        <begin position="522"/>
        <end position="640"/>
    </location>
</feature>
<keyword evidence="6" id="KW-0418">Kinase</keyword>
<comment type="subunit">
    <text evidence="9">At low DSF concentrations, interacts with RpfF.</text>
</comment>
<evidence type="ECO:0000256" key="4">
    <source>
        <dbReference type="ARBA" id="ARBA00022679"/>
    </source>
</evidence>
<keyword evidence="4" id="KW-0808">Transferase</keyword>
<dbReference type="InterPro" id="IPR005467">
    <property type="entry name" value="His_kinase_dom"/>
</dbReference>
<dbReference type="Pfam" id="PF13426">
    <property type="entry name" value="PAS_9"/>
    <property type="match status" value="1"/>
</dbReference>
<evidence type="ECO:0000313" key="15">
    <source>
        <dbReference type="EMBL" id="GGI50565.1"/>
    </source>
</evidence>
<comment type="caution">
    <text evidence="15">The sequence shown here is derived from an EMBL/GenBank/DDBJ whole genome shotgun (WGS) entry which is preliminary data.</text>
</comment>
<dbReference type="CDD" id="cd00130">
    <property type="entry name" value="PAS"/>
    <property type="match status" value="1"/>
</dbReference>
<dbReference type="SUPFAM" id="SSF55785">
    <property type="entry name" value="PYP-like sensor domain (PAS domain)"/>
    <property type="match status" value="1"/>
</dbReference>
<dbReference type="InterPro" id="IPR003661">
    <property type="entry name" value="HisK_dim/P_dom"/>
</dbReference>
<dbReference type="FunFam" id="3.30.565.10:FF:000010">
    <property type="entry name" value="Sensor histidine kinase RcsC"/>
    <property type="match status" value="1"/>
</dbReference>
<evidence type="ECO:0000256" key="6">
    <source>
        <dbReference type="ARBA" id="ARBA00022777"/>
    </source>
</evidence>
<comment type="catalytic activity">
    <reaction evidence="1">
        <text>ATP + protein L-histidine = ADP + protein N-phospho-L-histidine.</text>
        <dbReference type="EC" id="2.7.13.3"/>
    </reaction>
</comment>
<dbReference type="InterPro" id="IPR036097">
    <property type="entry name" value="HisK_dim/P_sf"/>
</dbReference>
<dbReference type="AlphaFoldDB" id="A0A917J9S0"/>
<dbReference type="PANTHER" id="PTHR45339:SF1">
    <property type="entry name" value="HYBRID SIGNAL TRANSDUCTION HISTIDINE KINASE J"/>
    <property type="match status" value="1"/>
</dbReference>
<dbReference type="GO" id="GO:0005524">
    <property type="term" value="F:ATP binding"/>
    <property type="evidence" value="ECO:0007669"/>
    <property type="project" value="UniProtKB-KW"/>
</dbReference>
<dbReference type="Gene3D" id="3.30.565.10">
    <property type="entry name" value="Histidine kinase-like ATPase, C-terminal domain"/>
    <property type="match status" value="1"/>
</dbReference>
<dbReference type="SUPFAM" id="SSF55874">
    <property type="entry name" value="ATPase domain of HSP90 chaperone/DNA topoisomerase II/histidine kinase"/>
    <property type="match status" value="1"/>
</dbReference>
<dbReference type="SMART" id="SM00448">
    <property type="entry name" value="REC"/>
    <property type="match status" value="2"/>
</dbReference>
<sequence length="651" mass="73106">MSVINILVVDDREENIVALEALLKRDDINILSTTSPNEALRIAWENTISVALVDVQMPDIDGFELVEMLKANPRTKDILVIFVTAISKEAKYAVKGFGTGAVDYLYKPLDPYITSAKVDAFIQLAQTQKEIRAKNEELQNYAIMVKNSADVITTVDAQTFRIQSINPAVFKIFGYQPIELLQRSIIDLAADDSQPLFRKKLSEIVNNNLSYAVSEYQFETFDKRTIWAECRTTYSNKTLFLNISDVSPQKSYQQELIKSKEAAEHSRKIKENFLANMSHELRTPVNGIIGLTSMLRKSTLDDQQKNVIDLLEVSSQSLLGVINDVLDISKIEAGKFSIIRKPNDLKGVVKSVIDLLKYKADEKNVELMLEIAPDVPETIMFDALRLNQILMNLLSNAIKFTDRGYVKLQLSAVQKLNDNVKLKFSVIDSGIGIPSDRLTKIFDSFEQAEQDTIVKYGGTGLGLTIVKKLIELKGGELTVSSQVGSGSVFNFTNWYTVTDKPKTVRDNDSSSLRALEPFNEVNVLVAEDNLVNQFMLSKMLKDWNVNVEIVDNGQKVIDKLIAKDFDLILMDTHMPEMNGYQAAKNIRVNFTEPKRSIPIISLSAATFDHEQQQALSAGMNDVLAKPFQPYQLHEKMKKLLDAEAVKTKLLG</sequence>
<dbReference type="PROSITE" id="PS50109">
    <property type="entry name" value="HIS_KIN"/>
    <property type="match status" value="1"/>
</dbReference>
<dbReference type="FunFam" id="1.10.287.130:FF:000002">
    <property type="entry name" value="Two-component osmosensing histidine kinase"/>
    <property type="match status" value="1"/>
</dbReference>
<keyword evidence="16" id="KW-1185">Reference proteome</keyword>
<evidence type="ECO:0000256" key="5">
    <source>
        <dbReference type="ARBA" id="ARBA00022741"/>
    </source>
</evidence>
<evidence type="ECO:0000256" key="2">
    <source>
        <dbReference type="ARBA" id="ARBA00012438"/>
    </source>
</evidence>
<evidence type="ECO:0000259" key="13">
    <source>
        <dbReference type="PROSITE" id="PS50110"/>
    </source>
</evidence>
<dbReference type="CDD" id="cd17546">
    <property type="entry name" value="REC_hyHK_CKI1_RcsC-like"/>
    <property type="match status" value="1"/>
</dbReference>
<dbReference type="EMBL" id="BMDO01000004">
    <property type="protein sequence ID" value="GGI50565.1"/>
    <property type="molecule type" value="Genomic_DNA"/>
</dbReference>
<dbReference type="InterPro" id="IPR036890">
    <property type="entry name" value="HATPase_C_sf"/>
</dbReference>
<feature type="modified residue" description="4-aspartylphosphate" evidence="11">
    <location>
        <position position="571"/>
    </location>
</feature>
<dbReference type="Pfam" id="PF02518">
    <property type="entry name" value="HATPase_c"/>
    <property type="match status" value="1"/>
</dbReference>
<accession>A0A917J9S0</accession>
<dbReference type="Gene3D" id="1.10.287.130">
    <property type="match status" value="1"/>
</dbReference>
<feature type="domain" description="PAS" evidence="14">
    <location>
        <begin position="137"/>
        <end position="208"/>
    </location>
</feature>
<dbReference type="Proteomes" id="UP000662074">
    <property type="component" value="Unassembled WGS sequence"/>
</dbReference>
<dbReference type="Gene3D" id="3.30.450.20">
    <property type="entry name" value="PAS domain"/>
    <property type="match status" value="1"/>
</dbReference>